<dbReference type="AlphaFoldDB" id="A0A8T0RQ72"/>
<sequence length="40" mass="4232">MAVLFLTSLILNPARILVEAPRNGAGTSNEGEKDEFVSGN</sequence>
<reference evidence="3" key="1">
    <citation type="submission" date="2020-05" db="EMBL/GenBank/DDBJ databases">
        <title>WGS assembly of Panicum virgatum.</title>
        <authorList>
            <person name="Lovell J.T."/>
            <person name="Jenkins J."/>
            <person name="Shu S."/>
            <person name="Juenger T.E."/>
            <person name="Schmutz J."/>
        </authorList>
    </citation>
    <scope>NUCLEOTIDE SEQUENCE</scope>
    <source>
        <strain evidence="3">AP13</strain>
    </source>
</reference>
<accession>A0A8T0RQ72</accession>
<dbReference type="Proteomes" id="UP000823388">
    <property type="component" value="Chromosome 5N"/>
</dbReference>
<evidence type="ECO:0000256" key="2">
    <source>
        <dbReference type="SAM" id="SignalP"/>
    </source>
</evidence>
<feature type="region of interest" description="Disordered" evidence="1">
    <location>
        <begin position="21"/>
        <end position="40"/>
    </location>
</feature>
<proteinExistence type="predicted"/>
<comment type="caution">
    <text evidence="3">The sequence shown here is derived from an EMBL/GenBank/DDBJ whole genome shotgun (WGS) entry which is preliminary data.</text>
</comment>
<gene>
    <name evidence="3" type="ORF">PVAP13_5NG133343</name>
</gene>
<evidence type="ECO:0000256" key="1">
    <source>
        <dbReference type="SAM" id="MobiDB-lite"/>
    </source>
</evidence>
<name>A0A8T0RQ72_PANVG</name>
<keyword evidence="2" id="KW-0732">Signal</keyword>
<dbReference type="EMBL" id="CM029046">
    <property type="protein sequence ID" value="KAG2587305.1"/>
    <property type="molecule type" value="Genomic_DNA"/>
</dbReference>
<protein>
    <submittedName>
        <fullName evidence="3">Uncharacterized protein</fullName>
    </submittedName>
</protein>
<organism evidence="3 4">
    <name type="scientific">Panicum virgatum</name>
    <name type="common">Blackwell switchgrass</name>
    <dbReference type="NCBI Taxonomy" id="38727"/>
    <lineage>
        <taxon>Eukaryota</taxon>
        <taxon>Viridiplantae</taxon>
        <taxon>Streptophyta</taxon>
        <taxon>Embryophyta</taxon>
        <taxon>Tracheophyta</taxon>
        <taxon>Spermatophyta</taxon>
        <taxon>Magnoliopsida</taxon>
        <taxon>Liliopsida</taxon>
        <taxon>Poales</taxon>
        <taxon>Poaceae</taxon>
        <taxon>PACMAD clade</taxon>
        <taxon>Panicoideae</taxon>
        <taxon>Panicodae</taxon>
        <taxon>Paniceae</taxon>
        <taxon>Panicinae</taxon>
        <taxon>Panicum</taxon>
        <taxon>Panicum sect. Hiantes</taxon>
    </lineage>
</organism>
<evidence type="ECO:0000313" key="4">
    <source>
        <dbReference type="Proteomes" id="UP000823388"/>
    </source>
</evidence>
<feature type="signal peptide" evidence="2">
    <location>
        <begin position="1"/>
        <end position="16"/>
    </location>
</feature>
<evidence type="ECO:0000313" key="3">
    <source>
        <dbReference type="EMBL" id="KAG2587305.1"/>
    </source>
</evidence>
<feature type="compositionally biased region" description="Basic and acidic residues" evidence="1">
    <location>
        <begin position="30"/>
        <end position="40"/>
    </location>
</feature>
<keyword evidence="4" id="KW-1185">Reference proteome</keyword>
<feature type="chain" id="PRO_5035729859" evidence="2">
    <location>
        <begin position="17"/>
        <end position="40"/>
    </location>
</feature>